<dbReference type="SUPFAM" id="SSF46565">
    <property type="entry name" value="Chaperone J-domain"/>
    <property type="match status" value="1"/>
</dbReference>
<dbReference type="AlphaFoldDB" id="A0A2X3B6Y7"/>
<proteinExistence type="predicted"/>
<evidence type="ECO:0000313" key="3">
    <source>
        <dbReference type="Proteomes" id="UP000250166"/>
    </source>
</evidence>
<dbReference type="PROSITE" id="PS50076">
    <property type="entry name" value="DNAJ_2"/>
    <property type="match status" value="1"/>
</dbReference>
<name>A0A2X3B6Y7_9HELI</name>
<gene>
    <name evidence="2" type="ORF">NCTC13102_00198</name>
</gene>
<dbReference type="RefSeq" id="WP_023947709.1">
    <property type="nucleotide sequence ID" value="NZ_JAERIV010000005.1"/>
</dbReference>
<dbReference type="Proteomes" id="UP000250166">
    <property type="component" value="Unassembled WGS sequence"/>
</dbReference>
<evidence type="ECO:0000259" key="1">
    <source>
        <dbReference type="PROSITE" id="PS50076"/>
    </source>
</evidence>
<feature type="domain" description="J" evidence="1">
    <location>
        <begin position="193"/>
        <end position="255"/>
    </location>
</feature>
<organism evidence="2 3">
    <name type="scientific">Helicobacter fennelliae</name>
    <dbReference type="NCBI Taxonomy" id="215"/>
    <lineage>
        <taxon>Bacteria</taxon>
        <taxon>Pseudomonadati</taxon>
        <taxon>Campylobacterota</taxon>
        <taxon>Epsilonproteobacteria</taxon>
        <taxon>Campylobacterales</taxon>
        <taxon>Helicobacteraceae</taxon>
        <taxon>Helicobacter</taxon>
    </lineage>
</organism>
<evidence type="ECO:0000313" key="2">
    <source>
        <dbReference type="EMBL" id="SQB97467.1"/>
    </source>
</evidence>
<protein>
    <submittedName>
        <fullName evidence="2">Heat shock protein DnaJ domain-containing protein</fullName>
    </submittedName>
</protein>
<dbReference type="InterPro" id="IPR001623">
    <property type="entry name" value="DnaJ_domain"/>
</dbReference>
<dbReference type="Gene3D" id="1.10.287.110">
    <property type="entry name" value="DnaJ domain"/>
    <property type="match status" value="1"/>
</dbReference>
<reference evidence="2 3" key="1">
    <citation type="submission" date="2018-06" db="EMBL/GenBank/DDBJ databases">
        <authorList>
            <consortium name="Pathogen Informatics"/>
            <person name="Doyle S."/>
        </authorList>
    </citation>
    <scope>NUCLEOTIDE SEQUENCE [LARGE SCALE GENOMIC DNA]</scope>
    <source>
        <strain evidence="2 3">NCTC13102</strain>
    </source>
</reference>
<dbReference type="SMART" id="SM00271">
    <property type="entry name" value="DnaJ"/>
    <property type="match status" value="1"/>
</dbReference>
<keyword evidence="2" id="KW-0346">Stress response</keyword>
<dbReference type="PRINTS" id="PR00625">
    <property type="entry name" value="JDOMAIN"/>
</dbReference>
<dbReference type="CDD" id="cd06257">
    <property type="entry name" value="DnaJ"/>
    <property type="match status" value="1"/>
</dbReference>
<dbReference type="InterPro" id="IPR036869">
    <property type="entry name" value="J_dom_sf"/>
</dbReference>
<dbReference type="EMBL" id="UAWL01000006">
    <property type="protein sequence ID" value="SQB97467.1"/>
    <property type="molecule type" value="Genomic_DNA"/>
</dbReference>
<sequence length="258" mass="30669">MNIRYCDRYVQIELLKDTKILGKVLDYASKHFSKRYHLSSSLLILDDGERFKKDYLINWTYHATLQSTDGVDLEEILKHSYLPIRIKIISPNDMLKKVKVHIHLSNLGQVILRLDEDNRVAKRYIRTIFGNKIVYEMENEFCINGVGYSQSMWEDLMELVSSRIIHNVALEFEYQKPESSDSFLTREEYLLRKSYSELNAKYNDDFENIKKQYLKLAKLFHPDNAHGKDEYTIQVYQDRFNKISQAYQMIKNTKRTIA</sequence>
<accession>A0A2X3B6Y7</accession>
<dbReference type="Pfam" id="PF00226">
    <property type="entry name" value="DnaJ"/>
    <property type="match status" value="1"/>
</dbReference>